<evidence type="ECO:0000313" key="2">
    <source>
        <dbReference type="EMBL" id="GBO01145.1"/>
    </source>
</evidence>
<dbReference type="AlphaFoldDB" id="A0A4Y2TKH7"/>
<dbReference type="EMBL" id="BGPR01029390">
    <property type="protein sequence ID" value="GBO01140.1"/>
    <property type="molecule type" value="Genomic_DNA"/>
</dbReference>
<proteinExistence type="predicted"/>
<organism evidence="2 3">
    <name type="scientific">Araneus ventricosus</name>
    <name type="common">Orbweaver spider</name>
    <name type="synonym">Epeira ventricosa</name>
    <dbReference type="NCBI Taxonomy" id="182803"/>
    <lineage>
        <taxon>Eukaryota</taxon>
        <taxon>Metazoa</taxon>
        <taxon>Ecdysozoa</taxon>
        <taxon>Arthropoda</taxon>
        <taxon>Chelicerata</taxon>
        <taxon>Arachnida</taxon>
        <taxon>Araneae</taxon>
        <taxon>Araneomorphae</taxon>
        <taxon>Entelegynae</taxon>
        <taxon>Araneoidea</taxon>
        <taxon>Araneidae</taxon>
        <taxon>Araneus</taxon>
    </lineage>
</organism>
<comment type="caution">
    <text evidence="2">The sequence shown here is derived from an EMBL/GenBank/DDBJ whole genome shotgun (WGS) entry which is preliminary data.</text>
</comment>
<name>A0A4Y2TKH7_ARAVE</name>
<protein>
    <submittedName>
        <fullName evidence="2">Uncharacterized protein</fullName>
    </submittedName>
</protein>
<reference evidence="2 3" key="1">
    <citation type="journal article" date="2019" name="Sci. Rep.">
        <title>Orb-weaving spider Araneus ventricosus genome elucidates the spidroin gene catalogue.</title>
        <authorList>
            <person name="Kono N."/>
            <person name="Nakamura H."/>
            <person name="Ohtoshi R."/>
            <person name="Moran D.A.P."/>
            <person name="Shinohara A."/>
            <person name="Yoshida Y."/>
            <person name="Fujiwara M."/>
            <person name="Mori M."/>
            <person name="Tomita M."/>
            <person name="Arakawa K."/>
        </authorList>
    </citation>
    <scope>NUCLEOTIDE SEQUENCE [LARGE SCALE GENOMIC DNA]</scope>
</reference>
<dbReference type="EMBL" id="BGPR01029392">
    <property type="protein sequence ID" value="GBO01145.1"/>
    <property type="molecule type" value="Genomic_DNA"/>
</dbReference>
<gene>
    <name evidence="2" type="ORF">AVEN_144527_1</name>
    <name evidence="1" type="ORF">AVEN_64580_1</name>
</gene>
<keyword evidence="3" id="KW-1185">Reference proteome</keyword>
<accession>A0A4Y2TKH7</accession>
<dbReference type="Proteomes" id="UP000499080">
    <property type="component" value="Unassembled WGS sequence"/>
</dbReference>
<evidence type="ECO:0000313" key="3">
    <source>
        <dbReference type="Proteomes" id="UP000499080"/>
    </source>
</evidence>
<evidence type="ECO:0000313" key="1">
    <source>
        <dbReference type="EMBL" id="GBO01140.1"/>
    </source>
</evidence>
<sequence>MVEKKWMYETDVFDTPRLRNDAQLKYAGRRNVSDHNLNESSRRQLSESYKLIQRNLIRINVSPNANDRTTEDYIENGNKKTIQKGNLFPLCRLVSQGQRRKNKKEVPNEYSHLSPVLNEKNLYKTEFERFSKKKRE</sequence>